<dbReference type="AlphaFoldDB" id="A0AAD6QZD9"/>
<accession>A0AAD6QZD9</accession>
<name>A0AAD6QZD9_9ROSI</name>
<evidence type="ECO:0000259" key="2">
    <source>
        <dbReference type="Pfam" id="PF14111"/>
    </source>
</evidence>
<dbReference type="Pfam" id="PF14111">
    <property type="entry name" value="DUF4283"/>
    <property type="match status" value="1"/>
</dbReference>
<dbReference type="PANTHER" id="PTHR31286">
    <property type="entry name" value="GLYCINE-RICH CELL WALL STRUCTURAL PROTEIN 1.8-LIKE"/>
    <property type="match status" value="1"/>
</dbReference>
<proteinExistence type="predicted"/>
<evidence type="ECO:0000313" key="4">
    <source>
        <dbReference type="Proteomes" id="UP001164929"/>
    </source>
</evidence>
<evidence type="ECO:0000313" key="3">
    <source>
        <dbReference type="EMBL" id="KAJ6999313.1"/>
    </source>
</evidence>
<organism evidence="3 4">
    <name type="scientific">Populus alba x Populus x berolinensis</name>
    <dbReference type="NCBI Taxonomy" id="444605"/>
    <lineage>
        <taxon>Eukaryota</taxon>
        <taxon>Viridiplantae</taxon>
        <taxon>Streptophyta</taxon>
        <taxon>Embryophyta</taxon>
        <taxon>Tracheophyta</taxon>
        <taxon>Spermatophyta</taxon>
        <taxon>Magnoliopsida</taxon>
        <taxon>eudicotyledons</taxon>
        <taxon>Gunneridae</taxon>
        <taxon>Pentapetalae</taxon>
        <taxon>rosids</taxon>
        <taxon>fabids</taxon>
        <taxon>Malpighiales</taxon>
        <taxon>Salicaceae</taxon>
        <taxon>Saliceae</taxon>
        <taxon>Populus</taxon>
    </lineage>
</organism>
<feature type="region of interest" description="Disordered" evidence="1">
    <location>
        <begin position="639"/>
        <end position="695"/>
    </location>
</feature>
<dbReference type="PANTHER" id="PTHR31286:SF99">
    <property type="entry name" value="DUF4283 DOMAIN-CONTAINING PROTEIN"/>
    <property type="match status" value="1"/>
</dbReference>
<gene>
    <name evidence="3" type="ORF">NC653_010106</name>
</gene>
<feature type="compositionally biased region" description="Polar residues" evidence="1">
    <location>
        <begin position="645"/>
        <end position="671"/>
    </location>
</feature>
<dbReference type="Proteomes" id="UP001164929">
    <property type="component" value="Chromosome 4"/>
</dbReference>
<dbReference type="EMBL" id="JAQIZT010000004">
    <property type="protein sequence ID" value="KAJ6999313.1"/>
    <property type="molecule type" value="Genomic_DNA"/>
</dbReference>
<dbReference type="InterPro" id="IPR025558">
    <property type="entry name" value="DUF4283"/>
</dbReference>
<dbReference type="InterPro" id="IPR040256">
    <property type="entry name" value="At4g02000-like"/>
</dbReference>
<feature type="domain" description="DUF4283" evidence="2">
    <location>
        <begin position="295"/>
        <end position="378"/>
    </location>
</feature>
<keyword evidence="4" id="KW-1185">Reference proteome</keyword>
<reference evidence="3 4" key="1">
    <citation type="journal article" date="2023" name="Mol. Ecol. Resour.">
        <title>Chromosome-level genome assembly of a triploid poplar Populus alba 'Berolinensis'.</title>
        <authorList>
            <person name="Chen S."/>
            <person name="Yu Y."/>
            <person name="Wang X."/>
            <person name="Wang S."/>
            <person name="Zhang T."/>
            <person name="Zhou Y."/>
            <person name="He R."/>
            <person name="Meng N."/>
            <person name="Wang Y."/>
            <person name="Liu W."/>
            <person name="Liu Z."/>
            <person name="Liu J."/>
            <person name="Guo Q."/>
            <person name="Huang H."/>
            <person name="Sederoff R.R."/>
            <person name="Wang G."/>
            <person name="Qu G."/>
            <person name="Chen S."/>
        </authorList>
    </citation>
    <scope>NUCLEOTIDE SEQUENCE [LARGE SCALE GENOMIC DNA]</scope>
    <source>
        <strain evidence="3">SC-2020</strain>
    </source>
</reference>
<protein>
    <recommendedName>
        <fullName evidence="2">DUF4283 domain-containing protein</fullName>
    </recommendedName>
</protein>
<evidence type="ECO:0000256" key="1">
    <source>
        <dbReference type="SAM" id="MobiDB-lite"/>
    </source>
</evidence>
<feature type="compositionally biased region" description="Basic residues" evidence="1">
    <location>
        <begin position="679"/>
        <end position="695"/>
    </location>
</feature>
<sequence length="695" mass="76032">MAVMLTKLIIYGTICEFWLGGGLCLPVRRLVRKGSGLGFRVWGFGFGVSGLRVQGSGFRGLGFGVSGFGFRVSGFGFRGLAVRGLGFGVSGFGFRVSGFGRRGLGFRVSGFGFRVSGFGFRVSGLGFRVWGLGFGVWGFGVRGSGFRGFGVSGFGVRVSGFGFRVSGFGFRVTSINTDPIVKTVHNHCFNPSPKRFLSTACLITFHRSLLFLLLYFSLKILYNSQYFTPFIMSTTKTTKNLNNKAQTTKSTPTTTSWADRVRVSDSSTRFTLDPIPRQQAGHCLKITEQELLENTSQWTRCIVGFFPGFKMPFHAVNAIASRAWCPFGLENVMTTTNGFMLFRFKTEEDLHAVLEKGPWMFGGKNIILQQWHPRFKFDKSKISTLPVWIRLHGLPFPLWSKQGLSKAASMVGRPLSCDALTYSCTRLDYARLCVELDASLPFIHSFDIDCPLSAEPITVTVDYEWKPSRCGKCNVFGHSCPIPSIPNPTISPATNDQPSPRPLLPTPTILPLISATDALIDKPNIVTLPDVNIPIEANIQTTLTFPIPTTIQPTSPIPQNIPVLPLSPNPLPLSPPQIIIDPLPAQTNPAPMHILRVLEDDSASSKAEDNTFEHHYFNAHECVESKMDSLRTISDTSSTAIDTLGGTSSTAIETLGGNSPTSAPRTATVPQSPSPSPKTVRKKKGGRKRKEAKGH</sequence>
<comment type="caution">
    <text evidence="3">The sequence shown here is derived from an EMBL/GenBank/DDBJ whole genome shotgun (WGS) entry which is preliminary data.</text>
</comment>